<gene>
    <name evidence="2" type="ORF">H671_21010</name>
</gene>
<dbReference type="Pfam" id="PF00094">
    <property type="entry name" value="VWD"/>
    <property type="match status" value="1"/>
</dbReference>
<dbReference type="PANTHER" id="PTHR46160">
    <property type="entry name" value="ALPHA-TECTORIN-RELATED"/>
    <property type="match status" value="1"/>
</dbReference>
<name>A0A061HWE3_CRIGR</name>
<sequence length="104" mass="11647">QCTSGQRCQMVSGKARCVAESIAVCRAQGDPHYTTFDGRRYDMMGTCSYTMAELRSTNKSLLAFKVEAKNKNRSTNKVSYVRLVTVHVYNHTVSLEYGEIGIAR</sequence>
<feature type="non-terminal residue" evidence="2">
    <location>
        <position position="104"/>
    </location>
</feature>
<dbReference type="PANTHER" id="PTHR46160:SF9">
    <property type="entry name" value="PROTEIN PRY2-RELATED"/>
    <property type="match status" value="1"/>
</dbReference>
<dbReference type="InterPro" id="IPR001846">
    <property type="entry name" value="VWF_type-D"/>
</dbReference>
<protein>
    <submittedName>
        <fullName evidence="2">IgGFc-binding protein</fullName>
    </submittedName>
</protein>
<proteinExistence type="predicted"/>
<dbReference type="PROSITE" id="PS51233">
    <property type="entry name" value="VWFD"/>
    <property type="match status" value="1"/>
</dbReference>
<evidence type="ECO:0000259" key="1">
    <source>
        <dbReference type="PROSITE" id="PS51233"/>
    </source>
</evidence>
<dbReference type="Proteomes" id="UP000030759">
    <property type="component" value="Unassembled WGS sequence"/>
</dbReference>
<accession>A0A061HWE3</accession>
<feature type="non-terminal residue" evidence="2">
    <location>
        <position position="1"/>
    </location>
</feature>
<evidence type="ECO:0000313" key="3">
    <source>
        <dbReference type="Proteomes" id="UP000030759"/>
    </source>
</evidence>
<feature type="domain" description="VWFD" evidence="1">
    <location>
        <begin position="23"/>
        <end position="104"/>
    </location>
</feature>
<dbReference type="InterPro" id="IPR052749">
    <property type="entry name" value="Alpha-tectorin"/>
</dbReference>
<evidence type="ECO:0000313" key="2">
    <source>
        <dbReference type="EMBL" id="ERE61077.1"/>
    </source>
</evidence>
<dbReference type="AlphaFoldDB" id="A0A061HWE3"/>
<dbReference type="EMBL" id="KE686687">
    <property type="protein sequence ID" value="ERE61077.1"/>
    <property type="molecule type" value="Genomic_DNA"/>
</dbReference>
<organism evidence="2 3">
    <name type="scientific">Cricetulus griseus</name>
    <name type="common">Chinese hamster</name>
    <name type="synonym">Cricetulus barabensis griseus</name>
    <dbReference type="NCBI Taxonomy" id="10029"/>
    <lineage>
        <taxon>Eukaryota</taxon>
        <taxon>Metazoa</taxon>
        <taxon>Chordata</taxon>
        <taxon>Craniata</taxon>
        <taxon>Vertebrata</taxon>
        <taxon>Euteleostomi</taxon>
        <taxon>Mammalia</taxon>
        <taxon>Eutheria</taxon>
        <taxon>Euarchontoglires</taxon>
        <taxon>Glires</taxon>
        <taxon>Rodentia</taxon>
        <taxon>Myomorpha</taxon>
        <taxon>Muroidea</taxon>
        <taxon>Cricetidae</taxon>
        <taxon>Cricetinae</taxon>
        <taxon>Cricetulus</taxon>
    </lineage>
</organism>
<reference evidence="3" key="1">
    <citation type="journal article" date="2013" name="Nat. Biotechnol.">
        <title>Chinese hamster genome sequenced from sorted chromosomes.</title>
        <authorList>
            <person name="Brinkrolf K."/>
            <person name="Rupp O."/>
            <person name="Laux H."/>
            <person name="Kollin F."/>
            <person name="Ernst W."/>
            <person name="Linke B."/>
            <person name="Kofler R."/>
            <person name="Romand S."/>
            <person name="Hesse F."/>
            <person name="Budach W.E."/>
            <person name="Galosy S."/>
            <person name="Muller D."/>
            <person name="Noll T."/>
            <person name="Wienberg J."/>
            <person name="Jostock T."/>
            <person name="Leonard M."/>
            <person name="Grillari J."/>
            <person name="Tauch A."/>
            <person name="Goesmann A."/>
            <person name="Helk B."/>
            <person name="Mott J.E."/>
            <person name="Puhler A."/>
            <person name="Borth N."/>
        </authorList>
    </citation>
    <scope>NUCLEOTIDE SEQUENCE [LARGE SCALE GENOMIC DNA]</scope>
    <source>
        <strain evidence="3">17A/GY</strain>
    </source>
</reference>